<dbReference type="InterPro" id="IPR000421">
    <property type="entry name" value="FA58C"/>
</dbReference>
<dbReference type="PROSITE" id="PS50022">
    <property type="entry name" value="FA58C_3"/>
    <property type="match status" value="1"/>
</dbReference>
<dbReference type="SUPFAM" id="SSF49785">
    <property type="entry name" value="Galactose-binding domain-like"/>
    <property type="match status" value="1"/>
</dbReference>
<dbReference type="InterPro" id="IPR016024">
    <property type="entry name" value="ARM-type_fold"/>
</dbReference>
<dbReference type="PROSITE" id="PS51007">
    <property type="entry name" value="CYTC"/>
    <property type="match status" value="1"/>
</dbReference>
<dbReference type="InterPro" id="IPR009056">
    <property type="entry name" value="Cyt_c-like_dom"/>
</dbReference>
<keyword evidence="2 4" id="KW-0479">Metal-binding</keyword>
<dbReference type="InterPro" id="IPR013427">
    <property type="entry name" value="Haem-bd_dom_put"/>
</dbReference>
<dbReference type="InterPro" id="IPR029062">
    <property type="entry name" value="Class_I_gatase-like"/>
</dbReference>
<dbReference type="Gene3D" id="2.60.120.260">
    <property type="entry name" value="Galactose-binding domain-like"/>
    <property type="match status" value="1"/>
</dbReference>
<dbReference type="GO" id="GO:0009055">
    <property type="term" value="F:electron transfer activity"/>
    <property type="evidence" value="ECO:0007669"/>
    <property type="project" value="InterPro"/>
</dbReference>
<dbReference type="Pfam" id="PF00754">
    <property type="entry name" value="F5_F8_type_C"/>
    <property type="match status" value="1"/>
</dbReference>
<dbReference type="SMART" id="SM00567">
    <property type="entry name" value="EZ_HEAT"/>
    <property type="match status" value="3"/>
</dbReference>
<dbReference type="GO" id="GO:0046872">
    <property type="term" value="F:metal ion binding"/>
    <property type="evidence" value="ECO:0007669"/>
    <property type="project" value="UniProtKB-KW"/>
</dbReference>
<dbReference type="InterPro" id="IPR036909">
    <property type="entry name" value="Cyt_c-like_dom_sf"/>
</dbReference>
<evidence type="ECO:0000259" key="6">
    <source>
        <dbReference type="PROSITE" id="PS51007"/>
    </source>
</evidence>
<keyword evidence="3 4" id="KW-0408">Iron</keyword>
<evidence type="ECO:0000256" key="1">
    <source>
        <dbReference type="ARBA" id="ARBA00022617"/>
    </source>
</evidence>
<dbReference type="SUPFAM" id="SSF52317">
    <property type="entry name" value="Class I glutamine amidotransferase-like"/>
    <property type="match status" value="1"/>
</dbReference>
<feature type="domain" description="Cytochrome c" evidence="6">
    <location>
        <begin position="1201"/>
        <end position="1335"/>
    </location>
</feature>
<organism evidence="7 8">
    <name type="scientific">Pedosphaera parvula (strain Ellin514)</name>
    <dbReference type="NCBI Taxonomy" id="320771"/>
    <lineage>
        <taxon>Bacteria</taxon>
        <taxon>Pseudomonadati</taxon>
        <taxon>Verrucomicrobiota</taxon>
        <taxon>Pedosphaerae</taxon>
        <taxon>Pedosphaerales</taxon>
        <taxon>Pedosphaeraceae</taxon>
        <taxon>Pedosphaera</taxon>
    </lineage>
</organism>
<feature type="domain" description="F5/8 type C" evidence="5">
    <location>
        <begin position="189"/>
        <end position="329"/>
    </location>
</feature>
<dbReference type="PANTHER" id="PTHR33546">
    <property type="entry name" value="LARGE, MULTIFUNCTIONAL SECRETED PROTEIN-RELATED"/>
    <property type="match status" value="1"/>
</dbReference>
<dbReference type="NCBIfam" id="TIGR02603">
    <property type="entry name" value="CxxCH_TIGR02603"/>
    <property type="match status" value="1"/>
</dbReference>
<sequence length="1338" mass="147778">MSIYEDPDWAKGYDVVVHDECFSDVKDKDFVEGILEPHREGLPAVNLHCAMHCYRVSFDDFKDWFEFTGLDSRGHGAQLPIALTFVDPEHSITKGMQNWTTIHEELYNNVQIWKTAKPLIYGQQGNDKNMVAWVNDYHGTRVFSTTLGHNNETVGDSRYLDLVTRGLLWSVNKLNADYMKPAKRVLAPVKPGKKVIVPENLALNKPATASASQGGHDPVHAVDGETDTRWCAPDNGNGYWWQVDLQKAEEITGCKIAWERGGVAYQYKVEGSADEKTWQTFVEVNGNEGRPENDTHKFEASNVRYVRITVTKAPEGAWASFWEFEVFGKKMVEKAANQNDSRLAGVKVPAGFNKTIFAGPPDISYPTCIAATPSGEVFVGVDQNGSLDVQPNRGWVVRCLDTDGDGIADKFNIFAKMDSPRGIVFNHNTLYVMHPPVLEAFYDDNGDGVADRSEVLVSGLGNSLKFRGADHTCNGVRMGIDGWLYVALGDYGALKAVGKDGTELQVHGGGIVRVRPDGSELELVSEGTRNIYDVAIDPLMNIFTCDNTNDGDDWNVRLSHMVQTANYGYPRLFRNFSDEIMPTMVDYGGGSPTGALFVDEPGLMSGLLACQWGWNSVTHHPLQESGATYKAERENFVELPRPTGIDADGEGNLYVASWKGATFTYNGPDVGFILRVNRNDYKPTPFPDLKKANEIQLVQYLASPSAAWRFHIQQEILRRGRSKVVSQELEKLAESKESLAVRVAAIYTLKQLLGVDAQAALVKISKDQQVREYALRAMADRKKEAAKIPTKTFTASLNDQNPRVRLQAIIALNQLGRTEAADAILPLTMASDPAIAHVAYRALAALKATDTCLKALDQTNALLIPGAMRALRNMHDEKTVDGLIQRLAQTEGTVHQAVLTALCRLYYRESDWDGSWWGTRPDTSGPYFKWSTWEQSDKIGKALRNVVAQADEPTLQFLLAQFKAHKIDFPDLAPIVIKAATQEPKLRSAVVQFLTQSSSYSRETISFLETVASNSKEESSVRLDAFKGLERASDKSEIMDATVRVLSVAGGEENKEFSKGLREAFIRDGRHAKNVGYFETLAATQNEGQVELAYAVLLQIAGNTKAPKQAKTSAQRAIDEAWNSANLARLLRAVGDSGSIIYTEQAKARVNDANQEVAAAARYACEKLSANPVVRQNSDTKDTIAKLSYEEVVQRVVKAKGEAKVGAHLFQTVGCVKCHTTSKSEPLKGPFLGDIATRYSKTEIIESILRPNAQIAQGFVTTTVQTKDEAEYDGFIVRESGDELEIRNIVGATVIAKKDITKRGTRTISIMPEGLFDQLTPEDLASLLAYLQSFTKKS</sequence>
<reference evidence="7 8" key="1">
    <citation type="journal article" date="2011" name="J. Bacteriol.">
        <title>Genome sequence of 'Pedosphaera parvula' Ellin514, an aerobic Verrucomicrobial isolate from pasture soil.</title>
        <authorList>
            <person name="Kant R."/>
            <person name="van Passel M.W."/>
            <person name="Sangwan P."/>
            <person name="Palva A."/>
            <person name="Lucas S."/>
            <person name="Copeland A."/>
            <person name="Lapidus A."/>
            <person name="Glavina Del Rio T."/>
            <person name="Dalin E."/>
            <person name="Tice H."/>
            <person name="Bruce D."/>
            <person name="Goodwin L."/>
            <person name="Pitluck S."/>
            <person name="Chertkov O."/>
            <person name="Larimer F.W."/>
            <person name="Land M.L."/>
            <person name="Hauser L."/>
            <person name="Brettin T.S."/>
            <person name="Detter J.C."/>
            <person name="Han S."/>
            <person name="de Vos W.M."/>
            <person name="Janssen P.H."/>
            <person name="Smidt H."/>
        </authorList>
    </citation>
    <scope>NUCLEOTIDE SEQUENCE [LARGE SCALE GENOMIC DNA]</scope>
    <source>
        <strain evidence="7 8">Ellin514</strain>
    </source>
</reference>
<comment type="caution">
    <text evidence="7">The sequence shown here is derived from an EMBL/GenBank/DDBJ whole genome shotgun (WGS) entry which is preliminary data.</text>
</comment>
<dbReference type="SUPFAM" id="SSF50952">
    <property type="entry name" value="Soluble quinoprotein glucose dehydrogenase"/>
    <property type="match status" value="1"/>
</dbReference>
<dbReference type="InterPro" id="IPR055557">
    <property type="entry name" value="DUF7133"/>
</dbReference>
<gene>
    <name evidence="7" type="ORF">Cflav_PD5812</name>
</gene>
<dbReference type="InterPro" id="IPR004155">
    <property type="entry name" value="PBS_lyase_HEAT"/>
</dbReference>
<dbReference type="Pfam" id="PF23500">
    <property type="entry name" value="DUF7133"/>
    <property type="match status" value="1"/>
</dbReference>
<dbReference type="Pfam" id="PF13646">
    <property type="entry name" value="HEAT_2"/>
    <property type="match status" value="1"/>
</dbReference>
<protein>
    <submittedName>
        <fullName evidence="7">Heme-binding protein</fullName>
    </submittedName>
</protein>
<dbReference type="InterPro" id="IPR011989">
    <property type="entry name" value="ARM-like"/>
</dbReference>
<evidence type="ECO:0000256" key="2">
    <source>
        <dbReference type="ARBA" id="ARBA00022723"/>
    </source>
</evidence>
<dbReference type="InterPro" id="IPR011041">
    <property type="entry name" value="Quinoprot_gluc/sorb_DH_b-prop"/>
</dbReference>
<evidence type="ECO:0000256" key="3">
    <source>
        <dbReference type="ARBA" id="ARBA00023004"/>
    </source>
</evidence>
<dbReference type="Proteomes" id="UP000003688">
    <property type="component" value="Unassembled WGS sequence"/>
</dbReference>
<proteinExistence type="predicted"/>
<evidence type="ECO:0000259" key="5">
    <source>
        <dbReference type="PROSITE" id="PS50022"/>
    </source>
</evidence>
<keyword evidence="8" id="KW-1185">Reference proteome</keyword>
<dbReference type="InterPro" id="IPR008979">
    <property type="entry name" value="Galactose-bd-like_sf"/>
</dbReference>
<dbReference type="InterPro" id="IPR011042">
    <property type="entry name" value="6-blade_b-propeller_TolB-like"/>
</dbReference>
<dbReference type="SUPFAM" id="SSF48371">
    <property type="entry name" value="ARM repeat"/>
    <property type="match status" value="1"/>
</dbReference>
<dbReference type="RefSeq" id="WP_007412990.1">
    <property type="nucleotide sequence ID" value="NZ_ABOX02000002.1"/>
</dbReference>
<dbReference type="EMBL" id="ABOX02000002">
    <property type="protein sequence ID" value="EEF63177.1"/>
    <property type="molecule type" value="Genomic_DNA"/>
</dbReference>
<accession>B9XAZ2</accession>
<name>B9XAZ2_PEDPL</name>
<dbReference type="InterPro" id="IPR029010">
    <property type="entry name" value="ThuA-like"/>
</dbReference>
<dbReference type="PANTHER" id="PTHR33546:SF1">
    <property type="entry name" value="LARGE, MULTIFUNCTIONAL SECRETED PROTEIN"/>
    <property type="match status" value="1"/>
</dbReference>
<evidence type="ECO:0000256" key="4">
    <source>
        <dbReference type="PROSITE-ProRule" id="PRU00433"/>
    </source>
</evidence>
<dbReference type="SUPFAM" id="SSF46626">
    <property type="entry name" value="Cytochrome c"/>
    <property type="match status" value="1"/>
</dbReference>
<dbReference type="Gene3D" id="3.40.50.880">
    <property type="match status" value="1"/>
</dbReference>
<keyword evidence="1 4" id="KW-0349">Heme</keyword>
<evidence type="ECO:0000313" key="7">
    <source>
        <dbReference type="EMBL" id="EEF63177.1"/>
    </source>
</evidence>
<evidence type="ECO:0000313" key="8">
    <source>
        <dbReference type="Proteomes" id="UP000003688"/>
    </source>
</evidence>
<dbReference type="Gene3D" id="2.120.10.30">
    <property type="entry name" value="TolB, C-terminal domain"/>
    <property type="match status" value="1"/>
</dbReference>
<dbReference type="STRING" id="320771.Cflav_PD5812"/>
<dbReference type="Pfam" id="PF06283">
    <property type="entry name" value="ThuA"/>
    <property type="match status" value="1"/>
</dbReference>
<dbReference type="Gene3D" id="1.10.760.10">
    <property type="entry name" value="Cytochrome c-like domain"/>
    <property type="match status" value="1"/>
</dbReference>
<dbReference type="Gene3D" id="1.25.10.10">
    <property type="entry name" value="Leucine-rich Repeat Variant"/>
    <property type="match status" value="1"/>
</dbReference>
<dbReference type="GO" id="GO:0020037">
    <property type="term" value="F:heme binding"/>
    <property type="evidence" value="ECO:0007669"/>
    <property type="project" value="InterPro"/>
</dbReference>